<accession>A0A0D6P594</accession>
<evidence type="ECO:0000313" key="2">
    <source>
        <dbReference type="Proteomes" id="UP000032680"/>
    </source>
</evidence>
<dbReference type="Proteomes" id="UP000032680">
    <property type="component" value="Unassembled WGS sequence"/>
</dbReference>
<proteinExistence type="predicted"/>
<organism evidence="1 2">
    <name type="scientific">Acidisphaera rubrifaciens HS-AP3</name>
    <dbReference type="NCBI Taxonomy" id="1231350"/>
    <lineage>
        <taxon>Bacteria</taxon>
        <taxon>Pseudomonadati</taxon>
        <taxon>Pseudomonadota</taxon>
        <taxon>Alphaproteobacteria</taxon>
        <taxon>Acetobacterales</taxon>
        <taxon>Acetobacteraceae</taxon>
        <taxon>Acidisphaera</taxon>
    </lineage>
</organism>
<dbReference type="RefSeq" id="WP_048860166.1">
    <property type="nucleotide sequence ID" value="NZ_BANB01000086.1"/>
</dbReference>
<protein>
    <submittedName>
        <fullName evidence="1">Uncharacterized protein</fullName>
    </submittedName>
</protein>
<comment type="caution">
    <text evidence="1">The sequence shown here is derived from an EMBL/GenBank/DDBJ whole genome shotgun (WGS) entry which is preliminary data.</text>
</comment>
<reference evidence="1 2" key="1">
    <citation type="submission" date="2012-11" db="EMBL/GenBank/DDBJ databases">
        <title>Whole genome sequence of Acidisphaera rubrifaciens HS-AP3.</title>
        <authorList>
            <person name="Azuma Y."/>
            <person name="Higashiura N."/>
            <person name="Hirakawa H."/>
            <person name="Matsushita K."/>
        </authorList>
    </citation>
    <scope>NUCLEOTIDE SEQUENCE [LARGE SCALE GENOMIC DNA]</scope>
    <source>
        <strain evidence="1 2">HS-AP3</strain>
    </source>
</reference>
<dbReference type="AlphaFoldDB" id="A0A0D6P594"/>
<dbReference type="EMBL" id="BANB01000086">
    <property type="protein sequence ID" value="GAN76363.1"/>
    <property type="molecule type" value="Genomic_DNA"/>
</dbReference>
<sequence>MDAADPGWARQDTVARALGRAAAAIGLTTDVFRPRDAGPPIEAINRVVRLHAAFTGPDERFARPPGYGNAVWSGLFDTAYTVAGDYLRQGEALWFIAAQSPLMPALCVRADRVATFVRPVTTRMVGAGGYGGVNLGDSRTLLRSWPVSILATERPARTEAALPGDAGLAVWSVLLPPLRDLVLEPADLLVDDLGRRAVVASAELTTLGWRLVAHQAVP</sequence>
<gene>
    <name evidence="1" type="ORF">Asru_0086_39</name>
</gene>
<name>A0A0D6P594_9PROT</name>
<evidence type="ECO:0000313" key="1">
    <source>
        <dbReference type="EMBL" id="GAN76363.1"/>
    </source>
</evidence>
<dbReference type="OrthoDB" id="7271194at2"/>
<keyword evidence="2" id="KW-1185">Reference proteome</keyword>